<keyword evidence="10" id="KW-1185">Reference proteome</keyword>
<dbReference type="InterPro" id="IPR036388">
    <property type="entry name" value="WH-like_DNA-bd_sf"/>
</dbReference>
<feature type="modified residue" description="4-aspartylphosphate" evidence="6">
    <location>
        <position position="59"/>
    </location>
</feature>
<dbReference type="Pfam" id="PF00072">
    <property type="entry name" value="Response_reg"/>
    <property type="match status" value="1"/>
</dbReference>
<evidence type="ECO:0000256" key="5">
    <source>
        <dbReference type="ARBA" id="ARBA00023163"/>
    </source>
</evidence>
<dbReference type="GO" id="GO:0000160">
    <property type="term" value="P:phosphorelay signal transduction system"/>
    <property type="evidence" value="ECO:0007669"/>
    <property type="project" value="UniProtKB-KW"/>
</dbReference>
<reference evidence="9" key="1">
    <citation type="submission" date="2006-08" db="EMBL/GenBank/DDBJ databases">
        <title>Complete sequence of Alkalilimnicola ehrilichei MLHE-1.</title>
        <authorList>
            <person name="Copeland A."/>
            <person name="Lucas S."/>
            <person name="Lapidus A."/>
            <person name="Barry K."/>
            <person name="Detter J.C."/>
            <person name="Glavina del Rio T."/>
            <person name="Hammon N."/>
            <person name="Israni S."/>
            <person name="Dalin E."/>
            <person name="Tice H."/>
            <person name="Pitluck S."/>
            <person name="Sims D."/>
            <person name="Brettin T."/>
            <person name="Bruce D."/>
            <person name="Han C."/>
            <person name="Tapia R."/>
            <person name="Gilna P."/>
            <person name="Schmutz J."/>
            <person name="Larimer F."/>
            <person name="Land M."/>
            <person name="Hauser L."/>
            <person name="Kyrpides N."/>
            <person name="Mikhailova N."/>
            <person name="Oremland R.S."/>
            <person name="Hoeft S.E."/>
            <person name="Switzer-Blum J."/>
            <person name="Kulp T."/>
            <person name="King G."/>
            <person name="Tabita R."/>
            <person name="Witte B."/>
            <person name="Santini J.M."/>
            <person name="Basu P."/>
            <person name="Hollibaugh J.T."/>
            <person name="Xie G."/>
            <person name="Stolz J.F."/>
            <person name="Richardson P."/>
        </authorList>
    </citation>
    <scope>NUCLEOTIDE SEQUENCE</scope>
    <source>
        <strain evidence="9">MLHE-1</strain>
    </source>
</reference>
<evidence type="ECO:0000256" key="1">
    <source>
        <dbReference type="ARBA" id="ARBA00022553"/>
    </source>
</evidence>
<dbReference type="PROSITE" id="PS50110">
    <property type="entry name" value="RESPONSE_REGULATORY"/>
    <property type="match status" value="1"/>
</dbReference>
<evidence type="ECO:0000313" key="9">
    <source>
        <dbReference type="EMBL" id="ABI57176.1"/>
    </source>
</evidence>
<dbReference type="InterPro" id="IPR016032">
    <property type="entry name" value="Sig_transdc_resp-reg_C-effctor"/>
</dbReference>
<keyword evidence="1 6" id="KW-0597">Phosphoprotein</keyword>
<dbReference type="eggNOG" id="COG4566">
    <property type="taxonomic scope" value="Bacteria"/>
</dbReference>
<evidence type="ECO:0000259" key="8">
    <source>
        <dbReference type="PROSITE" id="PS50110"/>
    </source>
</evidence>
<dbReference type="RefSeq" id="WP_011629570.1">
    <property type="nucleotide sequence ID" value="NC_008340.1"/>
</dbReference>
<organism evidence="9 10">
    <name type="scientific">Alkalilimnicola ehrlichii (strain ATCC BAA-1101 / DSM 17681 / MLHE-1)</name>
    <dbReference type="NCBI Taxonomy" id="187272"/>
    <lineage>
        <taxon>Bacteria</taxon>
        <taxon>Pseudomonadati</taxon>
        <taxon>Pseudomonadota</taxon>
        <taxon>Gammaproteobacteria</taxon>
        <taxon>Chromatiales</taxon>
        <taxon>Ectothiorhodospiraceae</taxon>
        <taxon>Alkalilimnicola</taxon>
    </lineage>
</organism>
<dbReference type="InterPro" id="IPR011006">
    <property type="entry name" value="CheY-like_superfamily"/>
</dbReference>
<dbReference type="FunFam" id="3.40.50.2300:FF:000018">
    <property type="entry name" value="DNA-binding transcriptional regulator NtrC"/>
    <property type="match status" value="1"/>
</dbReference>
<dbReference type="PROSITE" id="PS50043">
    <property type="entry name" value="HTH_LUXR_2"/>
    <property type="match status" value="1"/>
</dbReference>
<dbReference type="InterPro" id="IPR001789">
    <property type="entry name" value="Sig_transdc_resp-reg_receiver"/>
</dbReference>
<keyword evidence="4" id="KW-0238">DNA-binding</keyword>
<keyword evidence="5" id="KW-0804">Transcription</keyword>
<feature type="domain" description="HTH luxR-type" evidence="7">
    <location>
        <begin position="140"/>
        <end position="205"/>
    </location>
</feature>
<dbReference type="InterPro" id="IPR000792">
    <property type="entry name" value="Tscrpt_reg_LuxR_C"/>
</dbReference>
<evidence type="ECO:0000256" key="6">
    <source>
        <dbReference type="PROSITE-ProRule" id="PRU00169"/>
    </source>
</evidence>
<dbReference type="AlphaFoldDB" id="Q0A7L1"/>
<dbReference type="SUPFAM" id="SSF52172">
    <property type="entry name" value="CheY-like"/>
    <property type="match status" value="1"/>
</dbReference>
<dbReference type="PROSITE" id="PS00622">
    <property type="entry name" value="HTH_LUXR_1"/>
    <property type="match status" value="1"/>
</dbReference>
<dbReference type="SMART" id="SM00421">
    <property type="entry name" value="HTH_LUXR"/>
    <property type="match status" value="1"/>
</dbReference>
<dbReference type="Pfam" id="PF00196">
    <property type="entry name" value="GerE"/>
    <property type="match status" value="1"/>
</dbReference>
<dbReference type="SMART" id="SM00448">
    <property type="entry name" value="REC"/>
    <property type="match status" value="1"/>
</dbReference>
<protein>
    <submittedName>
        <fullName evidence="9">Two component transcriptional regulator, LuxR family</fullName>
    </submittedName>
</protein>
<evidence type="ECO:0000256" key="4">
    <source>
        <dbReference type="ARBA" id="ARBA00023125"/>
    </source>
</evidence>
<dbReference type="GO" id="GO:0006355">
    <property type="term" value="P:regulation of DNA-templated transcription"/>
    <property type="evidence" value="ECO:0007669"/>
    <property type="project" value="InterPro"/>
</dbReference>
<evidence type="ECO:0000256" key="3">
    <source>
        <dbReference type="ARBA" id="ARBA00023015"/>
    </source>
</evidence>
<dbReference type="Gene3D" id="3.40.50.2300">
    <property type="match status" value="1"/>
</dbReference>
<dbReference type="SUPFAM" id="SSF46894">
    <property type="entry name" value="C-terminal effector domain of the bipartite response regulators"/>
    <property type="match status" value="1"/>
</dbReference>
<dbReference type="PRINTS" id="PR00038">
    <property type="entry name" value="HTHLUXR"/>
</dbReference>
<dbReference type="OrthoDB" id="9802186at2"/>
<sequence length="208" mass="23073">MDHYSESDATVFVVDDDHAVRESICDLMRAHGLSVRGFSDAWTFLEAVDEQSRGCVVLDVRMPGLSGLGLQKALNARGVELPVIIVTGHGDAETAITAMKHGAVDFLCKPFRGAELLRKVREALDEDAERRESQRRRVLIRERLARLNPGERAVLEAVVEGKPNKVIARELHVSLSTVEARRRRIREKLGTGNLSVLVRMVDSERVGG</sequence>
<feature type="domain" description="Response regulatory" evidence="8">
    <location>
        <begin position="10"/>
        <end position="124"/>
    </location>
</feature>
<dbReference type="Proteomes" id="UP000001962">
    <property type="component" value="Chromosome"/>
</dbReference>
<dbReference type="HOGENOM" id="CLU_000445_90_4_6"/>
<dbReference type="Gene3D" id="1.10.10.10">
    <property type="entry name" value="Winged helix-like DNA-binding domain superfamily/Winged helix DNA-binding domain"/>
    <property type="match status" value="1"/>
</dbReference>
<evidence type="ECO:0000313" key="10">
    <source>
        <dbReference type="Proteomes" id="UP000001962"/>
    </source>
</evidence>
<dbReference type="CDD" id="cd17537">
    <property type="entry name" value="REC_FixJ"/>
    <property type="match status" value="1"/>
</dbReference>
<name>Q0A7L1_ALKEH</name>
<evidence type="ECO:0000256" key="2">
    <source>
        <dbReference type="ARBA" id="ARBA00023012"/>
    </source>
</evidence>
<dbReference type="PANTHER" id="PTHR44688">
    <property type="entry name" value="DNA-BINDING TRANSCRIPTIONAL ACTIVATOR DEVR_DOSR"/>
    <property type="match status" value="1"/>
</dbReference>
<dbReference type="PANTHER" id="PTHR44688:SF16">
    <property type="entry name" value="DNA-BINDING TRANSCRIPTIONAL ACTIVATOR DEVR_DOSR"/>
    <property type="match status" value="1"/>
</dbReference>
<proteinExistence type="predicted"/>
<evidence type="ECO:0000259" key="7">
    <source>
        <dbReference type="PROSITE" id="PS50043"/>
    </source>
</evidence>
<keyword evidence="3" id="KW-0805">Transcription regulation</keyword>
<dbReference type="KEGG" id="aeh:Mlg_1832"/>
<gene>
    <name evidence="9" type="ordered locus">Mlg_1832</name>
</gene>
<dbReference type="EMBL" id="CP000453">
    <property type="protein sequence ID" value="ABI57176.1"/>
    <property type="molecule type" value="Genomic_DNA"/>
</dbReference>
<keyword evidence="2" id="KW-0902">Two-component regulatory system</keyword>
<accession>Q0A7L1</accession>
<dbReference type="GO" id="GO:0003677">
    <property type="term" value="F:DNA binding"/>
    <property type="evidence" value="ECO:0007669"/>
    <property type="project" value="UniProtKB-KW"/>
</dbReference>
<dbReference type="CDD" id="cd06170">
    <property type="entry name" value="LuxR_C_like"/>
    <property type="match status" value="1"/>
</dbReference>